<name>A0A0M7DT25_9BORD</name>
<keyword evidence="5" id="KW-0456">Lyase</keyword>
<evidence type="ECO:0000313" key="5">
    <source>
        <dbReference type="EMBL" id="CUI56755.1"/>
    </source>
</evidence>
<dbReference type="GO" id="GO:0009253">
    <property type="term" value="P:peptidoglycan catabolic process"/>
    <property type="evidence" value="ECO:0007669"/>
    <property type="project" value="TreeGrafter"/>
</dbReference>
<dbReference type="Proteomes" id="UP000092950">
    <property type="component" value="Chromosome"/>
</dbReference>
<dbReference type="FunFam" id="1.10.8.350:FF:000001">
    <property type="entry name" value="Lytic murein transglycosylase B"/>
    <property type="match status" value="1"/>
</dbReference>
<dbReference type="InterPro" id="IPR002477">
    <property type="entry name" value="Peptidoglycan-bd-like"/>
</dbReference>
<dbReference type="PANTHER" id="PTHR30163">
    <property type="entry name" value="MEMBRANE-BOUND LYTIC MUREIN TRANSGLYCOSYLASE B"/>
    <property type="match status" value="1"/>
</dbReference>
<dbReference type="EMBL" id="CP016440">
    <property type="protein sequence ID" value="ANY15582.1"/>
    <property type="molecule type" value="Genomic_DNA"/>
</dbReference>
<dbReference type="SUPFAM" id="SSF47090">
    <property type="entry name" value="PGBD-like"/>
    <property type="match status" value="1"/>
</dbReference>
<dbReference type="SUPFAM" id="SSF53955">
    <property type="entry name" value="Lysozyme-like"/>
    <property type="match status" value="1"/>
</dbReference>
<dbReference type="InterPro" id="IPR036366">
    <property type="entry name" value="PGBDSf"/>
</dbReference>
<dbReference type="Proteomes" id="UP000053096">
    <property type="component" value="Unassembled WGS sequence"/>
</dbReference>
<dbReference type="KEGG" id="bpdz:BBN53_06510"/>
<gene>
    <name evidence="5" type="primary">mltB_2</name>
    <name evidence="4" type="ORF">BBN53_06510</name>
    <name evidence="5" type="ORF">ERS370011_01203</name>
</gene>
<dbReference type="InterPro" id="IPR011970">
    <property type="entry name" value="MltB_2"/>
</dbReference>
<dbReference type="Pfam" id="PF13406">
    <property type="entry name" value="SLT_2"/>
    <property type="match status" value="1"/>
</dbReference>
<dbReference type="RefSeq" id="WP_054471561.1">
    <property type="nucleotide sequence ID" value="NZ_CAJGUP010000024.1"/>
</dbReference>
<dbReference type="CDD" id="cd13399">
    <property type="entry name" value="Slt35-like"/>
    <property type="match status" value="1"/>
</dbReference>
<evidence type="ECO:0000259" key="3">
    <source>
        <dbReference type="Pfam" id="PF13406"/>
    </source>
</evidence>
<dbReference type="EMBL" id="CYTV01000002">
    <property type="protein sequence ID" value="CUI56755.1"/>
    <property type="molecule type" value="Genomic_DNA"/>
</dbReference>
<evidence type="ECO:0000256" key="1">
    <source>
        <dbReference type="SAM" id="SignalP"/>
    </source>
</evidence>
<dbReference type="PANTHER" id="PTHR30163:SF10">
    <property type="entry name" value="TRANSGLYCOLASE-RELATED"/>
    <property type="match status" value="1"/>
</dbReference>
<dbReference type="Gene3D" id="1.10.101.10">
    <property type="entry name" value="PGBD-like superfamily/PGBD"/>
    <property type="match status" value="1"/>
</dbReference>
<keyword evidence="7" id="KW-1185">Reference proteome</keyword>
<dbReference type="OrthoDB" id="9772911at2"/>
<accession>A0A0M7DT25</accession>
<protein>
    <submittedName>
        <fullName evidence="4">Lytic transglycosylase</fullName>
    </submittedName>
    <submittedName>
        <fullName evidence="5">Membrane-bound lytic murein transglycosylase B</fullName>
        <ecNumber evidence="5">4.2.2.-</ecNumber>
    </submittedName>
</protein>
<dbReference type="Gene3D" id="1.10.8.350">
    <property type="entry name" value="Bacterial muramidase"/>
    <property type="match status" value="1"/>
</dbReference>
<reference evidence="4 7" key="2">
    <citation type="submission" date="2016-07" db="EMBL/GenBank/DDBJ databases">
        <title>Complete genome sequences of Bordetella pseudohinzii.</title>
        <authorList>
            <person name="Spilker T."/>
            <person name="Darrah R."/>
            <person name="LiPuma J.J."/>
        </authorList>
    </citation>
    <scope>NUCLEOTIDE SEQUENCE [LARGE SCALE GENOMIC DNA]</scope>
    <source>
        <strain evidence="4 7">HI4681</strain>
    </source>
</reference>
<dbReference type="InterPro" id="IPR036365">
    <property type="entry name" value="PGBD-like_sf"/>
</dbReference>
<dbReference type="InterPro" id="IPR023346">
    <property type="entry name" value="Lysozyme-like_dom_sf"/>
</dbReference>
<dbReference type="Gene3D" id="1.10.530.10">
    <property type="match status" value="1"/>
</dbReference>
<evidence type="ECO:0000313" key="4">
    <source>
        <dbReference type="EMBL" id="ANY15582.1"/>
    </source>
</evidence>
<feature type="signal peptide" evidence="1">
    <location>
        <begin position="1"/>
        <end position="21"/>
    </location>
</feature>
<dbReference type="NCBIfam" id="TIGR02283">
    <property type="entry name" value="MltB_2"/>
    <property type="match status" value="1"/>
</dbReference>
<keyword evidence="1" id="KW-0732">Signal</keyword>
<evidence type="ECO:0000313" key="7">
    <source>
        <dbReference type="Proteomes" id="UP000092950"/>
    </source>
</evidence>
<reference evidence="5 6" key="1">
    <citation type="submission" date="2015-09" db="EMBL/GenBank/DDBJ databases">
        <authorList>
            <person name="Jackson K.R."/>
            <person name="Lunt B.L."/>
            <person name="Fisher J.N.B."/>
            <person name="Gardner A.V."/>
            <person name="Bailey M.E."/>
            <person name="Deus L.M."/>
            <person name="Earl A.S."/>
            <person name="Gibby P.D."/>
            <person name="Hartmann K.A."/>
            <person name="Liu J.E."/>
            <person name="Manci A.M."/>
            <person name="Nielsen D.A."/>
            <person name="Solomon M.B."/>
            <person name="Breakwell D.P."/>
            <person name="Burnett S.H."/>
            <person name="Grose J.H."/>
        </authorList>
    </citation>
    <scope>NUCLEOTIDE SEQUENCE [LARGE SCALE GENOMIC DNA]</scope>
    <source>
        <strain evidence="5 6">2789STDY5608636</strain>
    </source>
</reference>
<dbReference type="AlphaFoldDB" id="A0A0M7DT25"/>
<proteinExistence type="predicted"/>
<feature type="chain" id="PRO_5005811346" evidence="1">
    <location>
        <begin position="22"/>
        <end position="402"/>
    </location>
</feature>
<dbReference type="EC" id="4.2.2.-" evidence="5"/>
<dbReference type="InterPro" id="IPR043426">
    <property type="entry name" value="MltB-like"/>
</dbReference>
<organism evidence="5 6">
    <name type="scientific">Bordetella pseudohinzii</name>
    <dbReference type="NCBI Taxonomy" id="1331258"/>
    <lineage>
        <taxon>Bacteria</taxon>
        <taxon>Pseudomonadati</taxon>
        <taxon>Pseudomonadota</taxon>
        <taxon>Betaproteobacteria</taxon>
        <taxon>Burkholderiales</taxon>
        <taxon>Alcaligenaceae</taxon>
        <taxon>Bordetella</taxon>
    </lineage>
</organism>
<sequence length="402" mass="43324">MKTLPILLAAAAVLAAGPAHAEPTAAELAAYRQCLADLRAKAPEAGVASKNYDLCTEGLQPDMDVIGLLDAQPEFKTPIWDYMAGLVDAERIDDGRQGLAQWGQELARVQEQYGVDPATVVAVWGVESNFGKNLGGRPLLTSLSTLSCFGRRQAYFRGEFLATLRIVQDEHVAIDRLKGSWAGAFGQTQFMPSTYLRLAVDFDGDGRRDLIDSVPDALASTANFLKRAGWNNALPWGFEVSLPEGMDTSSAGRRNKQPMSAWAARGIKRADGKPLPAGDMPAGLLLPAGPQGPAFLVTRNFDALYSYNAAESYALAIAHLSDRLRGGLPFARAWPTEDPGLSRAERKEIQELLVARGYDIGTPDGVIGARTRQALQAVQRELGLPDDGRAGQKTLRALRAKP</sequence>
<feature type="domain" description="Peptidoglycan binding-like" evidence="2">
    <location>
        <begin position="343"/>
        <end position="398"/>
    </location>
</feature>
<dbReference type="Pfam" id="PF01471">
    <property type="entry name" value="PG_binding_1"/>
    <property type="match status" value="1"/>
</dbReference>
<feature type="domain" description="Transglycosylase SLT" evidence="3">
    <location>
        <begin position="32"/>
        <end position="322"/>
    </location>
</feature>
<evidence type="ECO:0000259" key="2">
    <source>
        <dbReference type="Pfam" id="PF01471"/>
    </source>
</evidence>
<dbReference type="GO" id="GO:0008933">
    <property type="term" value="F:peptidoglycan lytic transglycosylase activity"/>
    <property type="evidence" value="ECO:0007669"/>
    <property type="project" value="TreeGrafter"/>
</dbReference>
<evidence type="ECO:0000313" key="6">
    <source>
        <dbReference type="Proteomes" id="UP000053096"/>
    </source>
</evidence>
<dbReference type="InterPro" id="IPR031304">
    <property type="entry name" value="SLT_2"/>
</dbReference>